<dbReference type="AlphaFoldDB" id="A0A381SMP7"/>
<keyword evidence="2" id="KW-0548">Nucleotidyltransferase</keyword>
<keyword evidence="4" id="KW-0239">DNA-directed DNA polymerase</keyword>
<dbReference type="InterPro" id="IPR010372">
    <property type="entry name" value="DNA_pol3_delta_N"/>
</dbReference>
<proteinExistence type="predicted"/>
<dbReference type="Gene3D" id="1.10.8.60">
    <property type="match status" value="1"/>
</dbReference>
<evidence type="ECO:0000256" key="4">
    <source>
        <dbReference type="ARBA" id="ARBA00022932"/>
    </source>
</evidence>
<dbReference type="SUPFAM" id="SSF52540">
    <property type="entry name" value="P-loop containing nucleoside triphosphate hydrolases"/>
    <property type="match status" value="1"/>
</dbReference>
<dbReference type="PANTHER" id="PTHR34388:SF1">
    <property type="entry name" value="DNA POLYMERASE III SUBUNIT DELTA"/>
    <property type="match status" value="1"/>
</dbReference>
<reference evidence="6" key="1">
    <citation type="submission" date="2018-05" db="EMBL/GenBank/DDBJ databases">
        <authorList>
            <person name="Lanie J.A."/>
            <person name="Ng W.-L."/>
            <person name="Kazmierczak K.M."/>
            <person name="Andrzejewski T.M."/>
            <person name="Davidsen T.M."/>
            <person name="Wayne K.J."/>
            <person name="Tettelin H."/>
            <person name="Glass J.I."/>
            <person name="Rusch D."/>
            <person name="Podicherti R."/>
            <person name="Tsui H.-C.T."/>
            <person name="Winkler M.E."/>
        </authorList>
    </citation>
    <scope>NUCLEOTIDE SEQUENCE</scope>
</reference>
<evidence type="ECO:0000313" key="6">
    <source>
        <dbReference type="EMBL" id="SVA05276.1"/>
    </source>
</evidence>
<dbReference type="InterPro" id="IPR005790">
    <property type="entry name" value="DNA_polIII_delta"/>
</dbReference>
<feature type="domain" description="DNA polymerase III delta N-terminal" evidence="5">
    <location>
        <begin position="19"/>
        <end position="144"/>
    </location>
</feature>
<dbReference type="GO" id="GO:0006261">
    <property type="term" value="P:DNA-templated DNA replication"/>
    <property type="evidence" value="ECO:0007669"/>
    <property type="project" value="TreeGrafter"/>
</dbReference>
<gene>
    <name evidence="6" type="ORF">METZ01_LOCUS58130</name>
</gene>
<dbReference type="GO" id="GO:0003677">
    <property type="term" value="F:DNA binding"/>
    <property type="evidence" value="ECO:0007669"/>
    <property type="project" value="InterPro"/>
</dbReference>
<dbReference type="Pfam" id="PF06144">
    <property type="entry name" value="DNA_pol3_delta"/>
    <property type="match status" value="1"/>
</dbReference>
<sequence>MSPGDALEQFSQGNPAPVYLIVGDDATEMAETANAFEELIEEGLRPFNVDRFDGGDDKVTLGTVIEAARMFPMMAPRRVVIVQRAKDCLMPKRDSQAAEKDQEAFEAYLSEPQPHATLVLVAGNLDKRRRLVKSLFAAAVVVTCGVVESLEDAEQWVCRRVAASGPTIAPAAAQLLAASTGPDLGRLRGDVERLLLFAAGQSAIEVDDVREIAGPVTMHDDWAVARAIERGQADLALRELALAVESGAAPV</sequence>
<dbReference type="GO" id="GO:0003887">
    <property type="term" value="F:DNA-directed DNA polymerase activity"/>
    <property type="evidence" value="ECO:0007669"/>
    <property type="project" value="UniProtKB-KW"/>
</dbReference>
<feature type="non-terminal residue" evidence="6">
    <location>
        <position position="251"/>
    </location>
</feature>
<evidence type="ECO:0000259" key="5">
    <source>
        <dbReference type="Pfam" id="PF06144"/>
    </source>
</evidence>
<organism evidence="6">
    <name type="scientific">marine metagenome</name>
    <dbReference type="NCBI Taxonomy" id="408172"/>
    <lineage>
        <taxon>unclassified sequences</taxon>
        <taxon>metagenomes</taxon>
        <taxon>ecological metagenomes</taxon>
    </lineage>
</organism>
<dbReference type="EMBL" id="UINC01003321">
    <property type="protein sequence ID" value="SVA05276.1"/>
    <property type="molecule type" value="Genomic_DNA"/>
</dbReference>
<dbReference type="NCBIfam" id="TIGR01128">
    <property type="entry name" value="holA"/>
    <property type="match status" value="1"/>
</dbReference>
<accession>A0A381SMP7</accession>
<dbReference type="Gene3D" id="3.40.50.300">
    <property type="entry name" value="P-loop containing nucleotide triphosphate hydrolases"/>
    <property type="match status" value="1"/>
</dbReference>
<dbReference type="PANTHER" id="PTHR34388">
    <property type="entry name" value="DNA POLYMERASE III SUBUNIT DELTA"/>
    <property type="match status" value="1"/>
</dbReference>
<evidence type="ECO:0000256" key="1">
    <source>
        <dbReference type="ARBA" id="ARBA00022679"/>
    </source>
</evidence>
<keyword evidence="3" id="KW-0235">DNA replication</keyword>
<dbReference type="GO" id="GO:0009360">
    <property type="term" value="C:DNA polymerase III complex"/>
    <property type="evidence" value="ECO:0007669"/>
    <property type="project" value="InterPro"/>
</dbReference>
<evidence type="ECO:0000256" key="2">
    <source>
        <dbReference type="ARBA" id="ARBA00022695"/>
    </source>
</evidence>
<dbReference type="InterPro" id="IPR027417">
    <property type="entry name" value="P-loop_NTPase"/>
</dbReference>
<keyword evidence="1" id="KW-0808">Transferase</keyword>
<name>A0A381SMP7_9ZZZZ</name>
<protein>
    <recommendedName>
        <fullName evidence="5">DNA polymerase III delta N-terminal domain-containing protein</fullName>
    </recommendedName>
</protein>
<evidence type="ECO:0000256" key="3">
    <source>
        <dbReference type="ARBA" id="ARBA00022705"/>
    </source>
</evidence>